<dbReference type="GO" id="GO:0005524">
    <property type="term" value="F:ATP binding"/>
    <property type="evidence" value="ECO:0007669"/>
    <property type="project" value="InterPro"/>
</dbReference>
<comment type="caution">
    <text evidence="2">The sequence shown here is derived from an EMBL/GenBank/DDBJ whole genome shotgun (WGS) entry which is preliminary data.</text>
</comment>
<reference evidence="2 3" key="1">
    <citation type="journal article" name="Sci. Rep.">
        <title>Genome-scale phylogenetic analyses confirm Olpidium as the closest living zoosporic fungus to the non-flagellated, terrestrial fungi.</title>
        <authorList>
            <person name="Chang Y."/>
            <person name="Rochon D."/>
            <person name="Sekimoto S."/>
            <person name="Wang Y."/>
            <person name="Chovatia M."/>
            <person name="Sandor L."/>
            <person name="Salamov A."/>
            <person name="Grigoriev I.V."/>
            <person name="Stajich J.E."/>
            <person name="Spatafora J.W."/>
        </authorList>
    </citation>
    <scope>NUCLEOTIDE SEQUENCE [LARGE SCALE GENOMIC DNA]</scope>
    <source>
        <strain evidence="2">S191</strain>
    </source>
</reference>
<dbReference type="Proteomes" id="UP000673691">
    <property type="component" value="Unassembled WGS sequence"/>
</dbReference>
<sequence length="166" mass="18439">LTGHDVACGGTQAELIFRFPRHATLIPDNRDQAGFCAFFRSMPEVRGTRRFAAWGPLGGQKGEESGTLRFRSDRLSPTRTESFLTPASPTAPHPNGDFFSVHGDDAVYVAQKVFKTSSVIKYLGGEDPRGPRRMKSLRSENCRTWETTTHICCVGGAWATFCRRLQ</sequence>
<proteinExistence type="predicted"/>
<evidence type="ECO:0000313" key="3">
    <source>
        <dbReference type="Proteomes" id="UP000673691"/>
    </source>
</evidence>
<dbReference type="OrthoDB" id="295033at2759"/>
<organism evidence="2 3">
    <name type="scientific">Olpidium bornovanus</name>
    <dbReference type="NCBI Taxonomy" id="278681"/>
    <lineage>
        <taxon>Eukaryota</taxon>
        <taxon>Fungi</taxon>
        <taxon>Fungi incertae sedis</taxon>
        <taxon>Olpidiomycota</taxon>
        <taxon>Olpidiomycotina</taxon>
        <taxon>Olpidiomycetes</taxon>
        <taxon>Olpidiales</taxon>
        <taxon>Olpidiaceae</taxon>
        <taxon>Olpidium</taxon>
    </lineage>
</organism>
<dbReference type="EMBL" id="JAEFCI010001501">
    <property type="protein sequence ID" value="KAG5462868.1"/>
    <property type="molecule type" value="Genomic_DNA"/>
</dbReference>
<name>A0A8H8A0F5_9FUNG</name>
<dbReference type="InterPro" id="IPR016151">
    <property type="entry name" value="DNA_mismatch_repair_MutS_N"/>
</dbReference>
<accession>A0A8H8A0F5</accession>
<dbReference type="AlphaFoldDB" id="A0A8H8A0F5"/>
<feature type="region of interest" description="Disordered" evidence="1">
    <location>
        <begin position="76"/>
        <end position="95"/>
    </location>
</feature>
<dbReference type="GO" id="GO:0006298">
    <property type="term" value="P:mismatch repair"/>
    <property type="evidence" value="ECO:0007669"/>
    <property type="project" value="InterPro"/>
</dbReference>
<evidence type="ECO:0000313" key="2">
    <source>
        <dbReference type="EMBL" id="KAG5462868.1"/>
    </source>
</evidence>
<evidence type="ECO:0000256" key="1">
    <source>
        <dbReference type="SAM" id="MobiDB-lite"/>
    </source>
</evidence>
<feature type="non-terminal residue" evidence="2">
    <location>
        <position position="1"/>
    </location>
</feature>
<feature type="compositionally biased region" description="Polar residues" evidence="1">
    <location>
        <begin position="77"/>
        <end position="88"/>
    </location>
</feature>
<keyword evidence="3" id="KW-1185">Reference proteome</keyword>
<dbReference type="GO" id="GO:0030983">
    <property type="term" value="F:mismatched DNA binding"/>
    <property type="evidence" value="ECO:0007669"/>
    <property type="project" value="InterPro"/>
</dbReference>
<gene>
    <name evidence="2" type="ORF">BJ554DRAFT_3146</name>
</gene>
<dbReference type="Gene3D" id="3.40.1170.10">
    <property type="entry name" value="DNA repair protein MutS, domain I"/>
    <property type="match status" value="1"/>
</dbReference>
<protein>
    <submittedName>
        <fullName evidence="2">Uncharacterized protein</fullName>
    </submittedName>
</protein>